<feature type="region of interest" description="Disordered" evidence="1">
    <location>
        <begin position="1"/>
        <end position="22"/>
    </location>
</feature>
<protein>
    <submittedName>
        <fullName evidence="2">Uncharacterized protein</fullName>
    </submittedName>
</protein>
<gene>
    <name evidence="2" type="ORF">L596_026874</name>
</gene>
<evidence type="ECO:0000313" key="2">
    <source>
        <dbReference type="EMBL" id="TKR62983.1"/>
    </source>
</evidence>
<keyword evidence="3" id="KW-1185">Reference proteome</keyword>
<reference evidence="2 3" key="1">
    <citation type="journal article" date="2015" name="Genome Biol.">
        <title>Comparative genomics of Steinernema reveals deeply conserved gene regulatory networks.</title>
        <authorList>
            <person name="Dillman A.R."/>
            <person name="Macchietto M."/>
            <person name="Porter C.F."/>
            <person name="Rogers A."/>
            <person name="Williams B."/>
            <person name="Antoshechkin I."/>
            <person name="Lee M.M."/>
            <person name="Goodwin Z."/>
            <person name="Lu X."/>
            <person name="Lewis E.E."/>
            <person name="Goodrich-Blair H."/>
            <person name="Stock S.P."/>
            <person name="Adams B.J."/>
            <person name="Sternberg P.W."/>
            <person name="Mortazavi A."/>
        </authorList>
    </citation>
    <scope>NUCLEOTIDE SEQUENCE [LARGE SCALE GENOMIC DNA]</scope>
    <source>
        <strain evidence="2 3">ALL</strain>
    </source>
</reference>
<comment type="caution">
    <text evidence="2">The sequence shown here is derived from an EMBL/GenBank/DDBJ whole genome shotgun (WGS) entry which is preliminary data.</text>
</comment>
<dbReference type="EMBL" id="AZBU02000010">
    <property type="protein sequence ID" value="TKR62983.1"/>
    <property type="molecule type" value="Genomic_DNA"/>
</dbReference>
<sequence length="86" mass="9970">MFNSSKGRIQRTSPTQRQTATCPVSTTCWRQELSGSRRPAFCRHIMRDRTSPPRPTNHDLARTEGRRPATRPSKKKRIDQNFVKTC</sequence>
<feature type="compositionally biased region" description="Basic residues" evidence="1">
    <location>
        <begin position="68"/>
        <end position="77"/>
    </location>
</feature>
<reference evidence="2 3" key="2">
    <citation type="journal article" date="2019" name="G3 (Bethesda)">
        <title>Hybrid Assembly of the Genome of the Entomopathogenic Nematode Steinernema carpocapsae Identifies the X-Chromosome.</title>
        <authorList>
            <person name="Serra L."/>
            <person name="Macchietto M."/>
            <person name="Macias-Munoz A."/>
            <person name="McGill C.J."/>
            <person name="Rodriguez I.M."/>
            <person name="Rodriguez B."/>
            <person name="Murad R."/>
            <person name="Mortazavi A."/>
        </authorList>
    </citation>
    <scope>NUCLEOTIDE SEQUENCE [LARGE SCALE GENOMIC DNA]</scope>
    <source>
        <strain evidence="2 3">ALL</strain>
    </source>
</reference>
<accession>A0A4U5M3L0</accession>
<dbReference type="AlphaFoldDB" id="A0A4U5M3L0"/>
<organism evidence="2 3">
    <name type="scientific">Steinernema carpocapsae</name>
    <name type="common">Entomopathogenic nematode</name>
    <dbReference type="NCBI Taxonomy" id="34508"/>
    <lineage>
        <taxon>Eukaryota</taxon>
        <taxon>Metazoa</taxon>
        <taxon>Ecdysozoa</taxon>
        <taxon>Nematoda</taxon>
        <taxon>Chromadorea</taxon>
        <taxon>Rhabditida</taxon>
        <taxon>Tylenchina</taxon>
        <taxon>Panagrolaimomorpha</taxon>
        <taxon>Strongyloidoidea</taxon>
        <taxon>Steinernematidae</taxon>
        <taxon>Steinernema</taxon>
    </lineage>
</organism>
<feature type="compositionally biased region" description="Basic and acidic residues" evidence="1">
    <location>
        <begin position="45"/>
        <end position="67"/>
    </location>
</feature>
<evidence type="ECO:0000256" key="1">
    <source>
        <dbReference type="SAM" id="MobiDB-lite"/>
    </source>
</evidence>
<evidence type="ECO:0000313" key="3">
    <source>
        <dbReference type="Proteomes" id="UP000298663"/>
    </source>
</evidence>
<name>A0A4U5M3L0_STECR</name>
<proteinExistence type="predicted"/>
<feature type="region of interest" description="Disordered" evidence="1">
    <location>
        <begin position="44"/>
        <end position="86"/>
    </location>
</feature>
<dbReference type="Proteomes" id="UP000298663">
    <property type="component" value="Unassembled WGS sequence"/>
</dbReference>